<dbReference type="HOGENOM" id="CLU_040769_0_0_7"/>
<dbReference type="CDD" id="cd06580">
    <property type="entry name" value="TM_PBP1_transp_TpRbsC_like"/>
    <property type="match status" value="1"/>
</dbReference>
<dbReference type="EMBL" id="CP000112">
    <property type="protein sequence ID" value="ABB36939.1"/>
    <property type="molecule type" value="Genomic_DNA"/>
</dbReference>
<dbReference type="InterPro" id="IPR001851">
    <property type="entry name" value="ABC_transp_permease"/>
</dbReference>
<evidence type="ECO:0000256" key="3">
    <source>
        <dbReference type="ARBA" id="ARBA00022692"/>
    </source>
</evidence>
<feature type="transmembrane region" description="Helical" evidence="6">
    <location>
        <begin position="117"/>
        <end position="138"/>
    </location>
</feature>
<evidence type="ECO:0000256" key="2">
    <source>
        <dbReference type="ARBA" id="ARBA00022475"/>
    </source>
</evidence>
<evidence type="ECO:0000256" key="1">
    <source>
        <dbReference type="ARBA" id="ARBA00004651"/>
    </source>
</evidence>
<feature type="transmembrane region" description="Helical" evidence="6">
    <location>
        <begin position="245"/>
        <end position="264"/>
    </location>
</feature>
<accession>Q317F7</accession>
<feature type="transmembrane region" description="Helical" evidence="6">
    <location>
        <begin position="147"/>
        <end position="166"/>
    </location>
</feature>
<feature type="transmembrane region" description="Helical" evidence="6">
    <location>
        <begin position="197"/>
        <end position="215"/>
    </location>
</feature>
<sequence length="360" mass="37739">MIRLEKRHTPLRHPNLLTLLLALATAFITGALVISAYGANPLTAYSLMLRGALGSGYGLAEVAVKAIPLTLTGLAVALAATMQLWNIGCEGQFVMGGIGATWAALYLAPFLPPWAVLPAVILCGAAAGCLWALIPAALKVWTDVSEILSTLLLNYVAIIIVEHLYFGPWRDPGGFGFPGTMTFPQQAMLPRLFGMRIHAGILLALAATAALAVMLGRSKWGYATRVMGAGPRAARYAGMNVGRNILLVMGISGALAGLAGMGEVSAIHYRLQEGFASGYGFDGIIVACLASMQPLRVPACAALLGVFLVGGEQLSSFMQLPASISRILEGALLFGFLLGETVQRYHIRFTPAAAAGNTDA</sequence>
<organism evidence="7 8">
    <name type="scientific">Oleidesulfovibrio alaskensis (strain ATCC BAA-1058 / DSM 17464 / G20)</name>
    <name type="common">Desulfovibrio alaskensis</name>
    <dbReference type="NCBI Taxonomy" id="207559"/>
    <lineage>
        <taxon>Bacteria</taxon>
        <taxon>Pseudomonadati</taxon>
        <taxon>Thermodesulfobacteriota</taxon>
        <taxon>Desulfovibrionia</taxon>
        <taxon>Desulfovibrionales</taxon>
        <taxon>Desulfovibrionaceae</taxon>
        <taxon>Oleidesulfovibrio</taxon>
    </lineage>
</organism>
<feature type="transmembrane region" description="Helical" evidence="6">
    <location>
        <begin position="93"/>
        <end position="111"/>
    </location>
</feature>
<dbReference type="KEGG" id="dde:Dde_0138"/>
<comment type="subcellular location">
    <subcellularLocation>
        <location evidence="1">Cell membrane</location>
        <topology evidence="1">Multi-pass membrane protein</topology>
    </subcellularLocation>
</comment>
<dbReference type="eggNOG" id="COG4603">
    <property type="taxonomic scope" value="Bacteria"/>
</dbReference>
<dbReference type="RefSeq" id="WP_011366308.1">
    <property type="nucleotide sequence ID" value="NC_007519.1"/>
</dbReference>
<keyword evidence="4 6" id="KW-1133">Transmembrane helix</keyword>
<dbReference type="GO" id="GO:0022857">
    <property type="term" value="F:transmembrane transporter activity"/>
    <property type="evidence" value="ECO:0007669"/>
    <property type="project" value="InterPro"/>
</dbReference>
<gene>
    <name evidence="7" type="ordered locus">Dde_0138</name>
</gene>
<dbReference type="Proteomes" id="UP000002710">
    <property type="component" value="Chromosome"/>
</dbReference>
<dbReference type="GO" id="GO:0005886">
    <property type="term" value="C:plasma membrane"/>
    <property type="evidence" value="ECO:0007669"/>
    <property type="project" value="UniProtKB-SubCell"/>
</dbReference>
<dbReference type="PANTHER" id="PTHR47089:SF1">
    <property type="entry name" value="GUANOSINE ABC TRANSPORTER PERMEASE PROTEIN NUPP"/>
    <property type="match status" value="1"/>
</dbReference>
<evidence type="ECO:0000256" key="6">
    <source>
        <dbReference type="SAM" id="Phobius"/>
    </source>
</evidence>
<dbReference type="PANTHER" id="PTHR47089">
    <property type="entry name" value="ABC TRANSPORTER, PERMEASE PROTEIN"/>
    <property type="match status" value="1"/>
</dbReference>
<evidence type="ECO:0000256" key="5">
    <source>
        <dbReference type="ARBA" id="ARBA00023136"/>
    </source>
</evidence>
<proteinExistence type="predicted"/>
<dbReference type="Pfam" id="PF02653">
    <property type="entry name" value="BPD_transp_2"/>
    <property type="match status" value="1"/>
</dbReference>
<dbReference type="STRING" id="207559.Dde_0138"/>
<evidence type="ECO:0000313" key="8">
    <source>
        <dbReference type="Proteomes" id="UP000002710"/>
    </source>
</evidence>
<name>Q317F7_OLEA2</name>
<keyword evidence="2" id="KW-1003">Cell membrane</keyword>
<evidence type="ECO:0000256" key="4">
    <source>
        <dbReference type="ARBA" id="ARBA00022989"/>
    </source>
</evidence>
<keyword evidence="5 6" id="KW-0472">Membrane</keyword>
<reference evidence="7 8" key="1">
    <citation type="journal article" date="2011" name="J. Bacteriol.">
        <title>Complete genome sequence and updated annotation of Desulfovibrio alaskensis G20.</title>
        <authorList>
            <person name="Hauser L.J."/>
            <person name="Land M.L."/>
            <person name="Brown S.D."/>
            <person name="Larimer F."/>
            <person name="Keller K.L."/>
            <person name="Rapp-Giles B.J."/>
            <person name="Price M.N."/>
            <person name="Lin M."/>
            <person name="Bruce D.C."/>
            <person name="Detter J.C."/>
            <person name="Tapia R."/>
            <person name="Han C.S."/>
            <person name="Goodwin L.A."/>
            <person name="Cheng J.F."/>
            <person name="Pitluck S."/>
            <person name="Copeland A."/>
            <person name="Lucas S."/>
            <person name="Nolan M."/>
            <person name="Lapidus A.L."/>
            <person name="Palumbo A.V."/>
            <person name="Wall J.D."/>
        </authorList>
    </citation>
    <scope>NUCLEOTIDE SEQUENCE [LARGE SCALE GENOMIC DNA]</scope>
    <source>
        <strain evidence="8">ATCC BAA 1058 / DSM 17464 / G20</strain>
    </source>
</reference>
<feature type="transmembrane region" description="Helical" evidence="6">
    <location>
        <begin position="62"/>
        <end position="81"/>
    </location>
</feature>
<keyword evidence="8" id="KW-1185">Reference proteome</keyword>
<evidence type="ECO:0000313" key="7">
    <source>
        <dbReference type="EMBL" id="ABB36939.1"/>
    </source>
</evidence>
<dbReference type="AlphaFoldDB" id="Q317F7"/>
<keyword evidence="3 6" id="KW-0812">Transmembrane</keyword>
<protein>
    <submittedName>
        <fullName evidence="7">ABC-type transporter, integral membrane subunit</fullName>
    </submittedName>
</protein>